<dbReference type="GO" id="GO:0008817">
    <property type="term" value="F:corrinoid adenosyltransferase activity"/>
    <property type="evidence" value="ECO:0007669"/>
    <property type="project" value="InterPro"/>
</dbReference>
<accession>A0A1G2CMQ6</accession>
<evidence type="ECO:0000313" key="2">
    <source>
        <dbReference type="EMBL" id="OGZ02629.1"/>
    </source>
</evidence>
<evidence type="ECO:0000313" key="3">
    <source>
        <dbReference type="Proteomes" id="UP000178348"/>
    </source>
</evidence>
<evidence type="ECO:0000256" key="1">
    <source>
        <dbReference type="SAM" id="MobiDB-lite"/>
    </source>
</evidence>
<dbReference type="PANTHER" id="PTHR46638">
    <property type="entry name" value="CORRINOID ADENOSYLTRANSFERASE"/>
    <property type="match status" value="1"/>
</dbReference>
<dbReference type="InterPro" id="IPR003724">
    <property type="entry name" value="CblAdoTrfase_CobA"/>
</dbReference>
<dbReference type="PANTHER" id="PTHR46638:SF1">
    <property type="entry name" value="CORRINOID ADENOSYLTRANSFERASE"/>
    <property type="match status" value="1"/>
</dbReference>
<dbReference type="EMBL" id="MHLB01000006">
    <property type="protein sequence ID" value="OGZ02629.1"/>
    <property type="molecule type" value="Genomic_DNA"/>
</dbReference>
<evidence type="ECO:0008006" key="4">
    <source>
        <dbReference type="Google" id="ProtNLM"/>
    </source>
</evidence>
<dbReference type="InterPro" id="IPR027417">
    <property type="entry name" value="P-loop_NTPase"/>
</dbReference>
<sequence>MVILFTGNGKGKTTASLGQMVRAAGRGKNALMIQFIKGPWISGEDEFAKKHEARNPSAEGGSALGGKSETNEQNPKLEIRKMGRGFVGILGDKLPREEHAKAAQEGLALFREEAKSGKWFLIALDEVNVAVSLGLLTKEEVLEAIKDYPEDKLLILSGRGAPQEFIDRADLATEMKEIKHPFNQGEKAKIAVEF</sequence>
<dbReference type="GO" id="GO:0005524">
    <property type="term" value="F:ATP binding"/>
    <property type="evidence" value="ECO:0007669"/>
    <property type="project" value="InterPro"/>
</dbReference>
<dbReference type="Pfam" id="PF02572">
    <property type="entry name" value="CobA_CobO_BtuR"/>
    <property type="match status" value="1"/>
</dbReference>
<dbReference type="Gene3D" id="3.40.50.300">
    <property type="entry name" value="P-loop containing nucleotide triphosphate hydrolases"/>
    <property type="match status" value="1"/>
</dbReference>
<dbReference type="Proteomes" id="UP000178348">
    <property type="component" value="Unassembled WGS sequence"/>
</dbReference>
<gene>
    <name evidence="2" type="ORF">A2946_03160</name>
</gene>
<dbReference type="SUPFAM" id="SSF52540">
    <property type="entry name" value="P-loop containing nucleoside triphosphate hydrolases"/>
    <property type="match status" value="1"/>
</dbReference>
<dbReference type="PIRSF" id="PIRSF015617">
    <property type="entry name" value="Adensltrnsf_CobA"/>
    <property type="match status" value="1"/>
</dbReference>
<reference evidence="2 3" key="1">
    <citation type="journal article" date="2016" name="Nat. Commun.">
        <title>Thousands of microbial genomes shed light on interconnected biogeochemical processes in an aquifer system.</title>
        <authorList>
            <person name="Anantharaman K."/>
            <person name="Brown C.T."/>
            <person name="Hug L.A."/>
            <person name="Sharon I."/>
            <person name="Castelle C.J."/>
            <person name="Probst A.J."/>
            <person name="Thomas B.C."/>
            <person name="Singh A."/>
            <person name="Wilkins M.J."/>
            <person name="Karaoz U."/>
            <person name="Brodie E.L."/>
            <person name="Williams K.H."/>
            <person name="Hubbard S.S."/>
            <person name="Banfield J.F."/>
        </authorList>
    </citation>
    <scope>NUCLEOTIDE SEQUENCE [LARGE SCALE GENOMIC DNA]</scope>
</reference>
<feature type="region of interest" description="Disordered" evidence="1">
    <location>
        <begin position="50"/>
        <end position="77"/>
    </location>
</feature>
<dbReference type="GO" id="GO:0009236">
    <property type="term" value="P:cobalamin biosynthetic process"/>
    <property type="evidence" value="ECO:0007669"/>
    <property type="project" value="InterPro"/>
</dbReference>
<proteinExistence type="predicted"/>
<comment type="caution">
    <text evidence="2">The sequence shown here is derived from an EMBL/GenBank/DDBJ whole genome shotgun (WGS) entry which is preliminary data.</text>
</comment>
<organism evidence="2 3">
    <name type="scientific">Candidatus Liptonbacteria bacterium RIFCSPLOWO2_01_FULL_53_13</name>
    <dbReference type="NCBI Taxonomy" id="1798651"/>
    <lineage>
        <taxon>Bacteria</taxon>
        <taxon>Candidatus Liptoniibacteriota</taxon>
    </lineage>
</organism>
<name>A0A1G2CMQ6_9BACT</name>
<protein>
    <recommendedName>
        <fullName evidence="4">Cob(I)yrinic acid a,c-diamide adenosyltransferase</fullName>
    </recommendedName>
</protein>
<dbReference type="AlphaFoldDB" id="A0A1G2CMQ6"/>